<dbReference type="GO" id="GO:0016705">
    <property type="term" value="F:oxidoreductase activity, acting on paired donors, with incorporation or reduction of molecular oxygen"/>
    <property type="evidence" value="ECO:0007669"/>
    <property type="project" value="InterPro"/>
</dbReference>
<dbReference type="PRINTS" id="PR00465">
    <property type="entry name" value="EP450IV"/>
</dbReference>
<evidence type="ECO:0000313" key="8">
    <source>
        <dbReference type="EMBL" id="KKY15983.1"/>
    </source>
</evidence>
<protein>
    <submittedName>
        <fullName evidence="8">Putative cytochrome p450</fullName>
    </submittedName>
</protein>
<gene>
    <name evidence="8" type="ORF">UCDDS831_g07367</name>
</gene>
<dbReference type="GO" id="GO:0020037">
    <property type="term" value="F:heme binding"/>
    <property type="evidence" value="ECO:0007669"/>
    <property type="project" value="InterPro"/>
</dbReference>
<reference evidence="8 9" key="1">
    <citation type="submission" date="2015-03" db="EMBL/GenBank/DDBJ databases">
        <authorList>
            <person name="Morales-Cruz A."/>
            <person name="Amrine K.C."/>
            <person name="Cantu D."/>
        </authorList>
    </citation>
    <scope>NUCLEOTIDE SEQUENCE [LARGE SCALE GENOMIC DNA]</scope>
    <source>
        <strain evidence="8">DS831</strain>
    </source>
</reference>
<evidence type="ECO:0000313" key="9">
    <source>
        <dbReference type="Proteomes" id="UP000034182"/>
    </source>
</evidence>
<comment type="similarity">
    <text evidence="2">Belongs to the cytochrome P450 family.</text>
</comment>
<evidence type="ECO:0000256" key="3">
    <source>
        <dbReference type="ARBA" id="ARBA00022723"/>
    </source>
</evidence>
<keyword evidence="7" id="KW-0349">Heme</keyword>
<evidence type="ECO:0000256" key="5">
    <source>
        <dbReference type="ARBA" id="ARBA00023004"/>
    </source>
</evidence>
<comment type="cofactor">
    <cofactor evidence="1 7">
        <name>heme</name>
        <dbReference type="ChEBI" id="CHEBI:30413"/>
    </cofactor>
</comment>
<dbReference type="PANTHER" id="PTHR46206:SF6">
    <property type="entry name" value="CYTOCHROME P450 MONOOXYGENASE AN1598-RELATED"/>
    <property type="match status" value="1"/>
</dbReference>
<dbReference type="GO" id="GO:0004497">
    <property type="term" value="F:monooxygenase activity"/>
    <property type="evidence" value="ECO:0007669"/>
    <property type="project" value="UniProtKB-KW"/>
</dbReference>
<dbReference type="Pfam" id="PF00067">
    <property type="entry name" value="p450"/>
    <property type="match status" value="1"/>
</dbReference>
<dbReference type="Gene3D" id="1.10.630.10">
    <property type="entry name" value="Cytochrome P450"/>
    <property type="match status" value="1"/>
</dbReference>
<dbReference type="GO" id="GO:0005506">
    <property type="term" value="F:iron ion binding"/>
    <property type="evidence" value="ECO:0007669"/>
    <property type="project" value="InterPro"/>
</dbReference>
<feature type="binding site" description="axial binding residue" evidence="7">
    <location>
        <position position="474"/>
    </location>
    <ligand>
        <name>heme</name>
        <dbReference type="ChEBI" id="CHEBI:30413"/>
    </ligand>
    <ligandPart>
        <name>Fe</name>
        <dbReference type="ChEBI" id="CHEBI:18248"/>
    </ligandPart>
</feature>
<name>A0A0G2FVU0_9PEZI</name>
<evidence type="ECO:0000256" key="2">
    <source>
        <dbReference type="ARBA" id="ARBA00010617"/>
    </source>
</evidence>
<dbReference type="PANTHER" id="PTHR46206">
    <property type="entry name" value="CYTOCHROME P450"/>
    <property type="match status" value="1"/>
</dbReference>
<keyword evidence="5 7" id="KW-0408">Iron</keyword>
<sequence>MSAHTITLTNNTGLGLTRTLEAQAAQYSPRDWAVLAITGVWIFQVVKVLANKILGVKAPFVGHKSWIEPGWVVGLRFVRGAAPMIREGYAKFKSSMFKVRRNDADILIIPNKFVDELRNLPDEKISAIRAHIKNLLGRYSTTLILLESDLHSKVLQTKLTPSLGSIIPIVKDELDFALKKETPDCKGKWVEVQINAILLKIVARISARVFLGEKRCRNEEWLATSIEYTENVFRTVMTLRMFPAFLHPFIAVGLPSYWRVHSNLATAKRIISPEVRERRRLESDSGGEEEYRKPQDLLQWMMDAANANDGQPDKLAHRQLLLSLASIHTTTMSAAHALYDLCARPDYFEPLRAEALRVLDEDGGWKKTTLNKMRNLDSFLKESQRHNPPSLLAFNRIVRSPITLSDGTTLPRGTHFSMASDSVLHDPCNIANPSAFDGFRYARMRNSESGAANKHQFAMTDANSLHFGHGKYSCPGRFFAANEIKMILAHLLLNFDFAYPEGKGRPRNLSADENVYPDPEARLLMRRREGVVGGGGGGGEKSKAWEAVMME</sequence>
<dbReference type="CDD" id="cd11041">
    <property type="entry name" value="CYP503A1-like"/>
    <property type="match status" value="1"/>
</dbReference>
<keyword evidence="4" id="KW-0560">Oxidoreductase</keyword>
<comment type="caution">
    <text evidence="8">The sequence shown here is derived from an EMBL/GenBank/DDBJ whole genome shotgun (WGS) entry which is preliminary data.</text>
</comment>
<keyword evidence="3 7" id="KW-0479">Metal-binding</keyword>
<proteinExistence type="inferred from homology"/>
<evidence type="ECO:0000256" key="4">
    <source>
        <dbReference type="ARBA" id="ARBA00023002"/>
    </source>
</evidence>
<organism evidence="8 9">
    <name type="scientific">Diplodia seriata</name>
    <dbReference type="NCBI Taxonomy" id="420778"/>
    <lineage>
        <taxon>Eukaryota</taxon>
        <taxon>Fungi</taxon>
        <taxon>Dikarya</taxon>
        <taxon>Ascomycota</taxon>
        <taxon>Pezizomycotina</taxon>
        <taxon>Dothideomycetes</taxon>
        <taxon>Dothideomycetes incertae sedis</taxon>
        <taxon>Botryosphaeriales</taxon>
        <taxon>Botryosphaeriaceae</taxon>
        <taxon>Diplodia</taxon>
    </lineage>
</organism>
<evidence type="ECO:0000256" key="1">
    <source>
        <dbReference type="ARBA" id="ARBA00001971"/>
    </source>
</evidence>
<dbReference type="InterPro" id="IPR001128">
    <property type="entry name" value="Cyt_P450"/>
</dbReference>
<dbReference type="Proteomes" id="UP000034182">
    <property type="component" value="Unassembled WGS sequence"/>
</dbReference>
<dbReference type="SUPFAM" id="SSF48264">
    <property type="entry name" value="Cytochrome P450"/>
    <property type="match status" value="1"/>
</dbReference>
<accession>A0A0G2FVU0</accession>
<evidence type="ECO:0000256" key="7">
    <source>
        <dbReference type="PIRSR" id="PIRSR602403-1"/>
    </source>
</evidence>
<dbReference type="InterPro" id="IPR002403">
    <property type="entry name" value="Cyt_P450_E_grp-IV"/>
</dbReference>
<keyword evidence="6" id="KW-0503">Monooxygenase</keyword>
<evidence type="ECO:0000256" key="6">
    <source>
        <dbReference type="ARBA" id="ARBA00023033"/>
    </source>
</evidence>
<dbReference type="InterPro" id="IPR036396">
    <property type="entry name" value="Cyt_P450_sf"/>
</dbReference>
<reference evidence="8 9" key="2">
    <citation type="submission" date="2015-05" db="EMBL/GenBank/DDBJ databases">
        <title>Distinctive expansion of gene families associated with plant cell wall degradation and secondary metabolism in the genomes of grapevine trunk pathogens.</title>
        <authorList>
            <person name="Lawrence D.P."/>
            <person name="Travadon R."/>
            <person name="Rolshausen P.E."/>
            <person name="Baumgartner K."/>
        </authorList>
    </citation>
    <scope>NUCLEOTIDE SEQUENCE [LARGE SCALE GENOMIC DNA]</scope>
    <source>
        <strain evidence="8">DS831</strain>
    </source>
</reference>
<dbReference type="AlphaFoldDB" id="A0A0G2FVU0"/>
<dbReference type="EMBL" id="LAQI01000177">
    <property type="protein sequence ID" value="KKY15983.1"/>
    <property type="molecule type" value="Genomic_DNA"/>
</dbReference>